<evidence type="ECO:0000313" key="15">
    <source>
        <dbReference type="Proteomes" id="UP001183643"/>
    </source>
</evidence>
<protein>
    <recommendedName>
        <fullName evidence="3">histidine kinase</fullName>
        <ecNumber evidence="3">2.7.13.3</ecNumber>
    </recommendedName>
</protein>
<dbReference type="PANTHER" id="PTHR45436:SF5">
    <property type="entry name" value="SENSOR HISTIDINE KINASE TRCS"/>
    <property type="match status" value="1"/>
</dbReference>
<dbReference type="SUPFAM" id="SSF55874">
    <property type="entry name" value="ATPase domain of HSP90 chaperone/DNA topoisomerase II/histidine kinase"/>
    <property type="match status" value="1"/>
</dbReference>
<dbReference type="InterPro" id="IPR003594">
    <property type="entry name" value="HATPase_dom"/>
</dbReference>
<evidence type="ECO:0000256" key="4">
    <source>
        <dbReference type="ARBA" id="ARBA00022553"/>
    </source>
</evidence>
<dbReference type="PANTHER" id="PTHR45436">
    <property type="entry name" value="SENSOR HISTIDINE KINASE YKOH"/>
    <property type="match status" value="1"/>
</dbReference>
<dbReference type="PRINTS" id="PR00344">
    <property type="entry name" value="BCTRLSENSOR"/>
</dbReference>
<evidence type="ECO:0000256" key="10">
    <source>
        <dbReference type="ARBA" id="ARBA00023136"/>
    </source>
</evidence>
<feature type="transmembrane region" description="Helical" evidence="11">
    <location>
        <begin position="162"/>
        <end position="186"/>
    </location>
</feature>
<dbReference type="AlphaFoldDB" id="A0AAE4C8G2"/>
<keyword evidence="6 11" id="KW-0812">Transmembrane</keyword>
<feature type="domain" description="HAMP" evidence="13">
    <location>
        <begin position="187"/>
        <end position="240"/>
    </location>
</feature>
<evidence type="ECO:0000256" key="5">
    <source>
        <dbReference type="ARBA" id="ARBA00022679"/>
    </source>
</evidence>
<dbReference type="CDD" id="cd00082">
    <property type="entry name" value="HisKA"/>
    <property type="match status" value="1"/>
</dbReference>
<dbReference type="GO" id="GO:0005886">
    <property type="term" value="C:plasma membrane"/>
    <property type="evidence" value="ECO:0007669"/>
    <property type="project" value="UniProtKB-SubCell"/>
</dbReference>
<dbReference type="InterPro" id="IPR036097">
    <property type="entry name" value="HisK_dim/P_sf"/>
</dbReference>
<dbReference type="InterPro" id="IPR050428">
    <property type="entry name" value="TCS_sensor_his_kinase"/>
</dbReference>
<gene>
    <name evidence="14" type="ORF">J2S41_000542</name>
</gene>
<dbReference type="GO" id="GO:0000155">
    <property type="term" value="F:phosphorelay sensor kinase activity"/>
    <property type="evidence" value="ECO:0007669"/>
    <property type="project" value="InterPro"/>
</dbReference>
<keyword evidence="4" id="KW-0597">Phosphoprotein</keyword>
<feature type="domain" description="Histidine kinase" evidence="12">
    <location>
        <begin position="248"/>
        <end position="458"/>
    </location>
</feature>
<keyword evidence="8 11" id="KW-1133">Transmembrane helix</keyword>
<dbReference type="Gene3D" id="6.10.340.10">
    <property type="match status" value="1"/>
</dbReference>
<name>A0AAE4C8G2_9ACTN</name>
<dbReference type="SMART" id="SM00387">
    <property type="entry name" value="HATPase_c"/>
    <property type="match status" value="1"/>
</dbReference>
<proteinExistence type="predicted"/>
<evidence type="ECO:0000256" key="3">
    <source>
        <dbReference type="ARBA" id="ARBA00012438"/>
    </source>
</evidence>
<dbReference type="Gene3D" id="1.10.287.130">
    <property type="match status" value="1"/>
</dbReference>
<dbReference type="InterPro" id="IPR004358">
    <property type="entry name" value="Sig_transdc_His_kin-like_C"/>
</dbReference>
<dbReference type="InterPro" id="IPR003660">
    <property type="entry name" value="HAMP_dom"/>
</dbReference>
<keyword evidence="5" id="KW-0808">Transferase</keyword>
<evidence type="ECO:0000256" key="7">
    <source>
        <dbReference type="ARBA" id="ARBA00022777"/>
    </source>
</evidence>
<reference evidence="14" key="1">
    <citation type="submission" date="2023-07" db="EMBL/GenBank/DDBJ databases">
        <title>Sequencing the genomes of 1000 actinobacteria strains.</title>
        <authorList>
            <person name="Klenk H.-P."/>
        </authorList>
    </citation>
    <scope>NUCLEOTIDE SEQUENCE</scope>
    <source>
        <strain evidence="14">DSM 44707</strain>
    </source>
</reference>
<evidence type="ECO:0000256" key="9">
    <source>
        <dbReference type="ARBA" id="ARBA00023012"/>
    </source>
</evidence>
<dbReference type="Gene3D" id="3.30.565.10">
    <property type="entry name" value="Histidine kinase-like ATPase, C-terminal domain"/>
    <property type="match status" value="1"/>
</dbReference>
<keyword evidence="7 14" id="KW-0418">Kinase</keyword>
<dbReference type="SMART" id="SM00304">
    <property type="entry name" value="HAMP"/>
    <property type="match status" value="1"/>
</dbReference>
<evidence type="ECO:0000256" key="6">
    <source>
        <dbReference type="ARBA" id="ARBA00022692"/>
    </source>
</evidence>
<organism evidence="14 15">
    <name type="scientific">Catenuloplanes atrovinosus</name>
    <dbReference type="NCBI Taxonomy" id="137266"/>
    <lineage>
        <taxon>Bacteria</taxon>
        <taxon>Bacillati</taxon>
        <taxon>Actinomycetota</taxon>
        <taxon>Actinomycetes</taxon>
        <taxon>Micromonosporales</taxon>
        <taxon>Micromonosporaceae</taxon>
        <taxon>Catenuloplanes</taxon>
    </lineage>
</organism>
<dbReference type="Pfam" id="PF00512">
    <property type="entry name" value="HisKA"/>
    <property type="match status" value="1"/>
</dbReference>
<evidence type="ECO:0000259" key="12">
    <source>
        <dbReference type="PROSITE" id="PS50109"/>
    </source>
</evidence>
<comment type="catalytic activity">
    <reaction evidence="1">
        <text>ATP + protein L-histidine = ADP + protein N-phospho-L-histidine.</text>
        <dbReference type="EC" id="2.7.13.3"/>
    </reaction>
</comment>
<dbReference type="SUPFAM" id="SSF158472">
    <property type="entry name" value="HAMP domain-like"/>
    <property type="match status" value="1"/>
</dbReference>
<comment type="caution">
    <text evidence="14">The sequence shown here is derived from an EMBL/GenBank/DDBJ whole genome shotgun (WGS) entry which is preliminary data.</text>
</comment>
<evidence type="ECO:0000256" key="1">
    <source>
        <dbReference type="ARBA" id="ARBA00000085"/>
    </source>
</evidence>
<dbReference type="CDD" id="cd06225">
    <property type="entry name" value="HAMP"/>
    <property type="match status" value="1"/>
</dbReference>
<dbReference type="SMART" id="SM00388">
    <property type="entry name" value="HisKA"/>
    <property type="match status" value="1"/>
</dbReference>
<dbReference type="PROSITE" id="PS50109">
    <property type="entry name" value="HIS_KIN"/>
    <property type="match status" value="1"/>
</dbReference>
<dbReference type="Pfam" id="PF02518">
    <property type="entry name" value="HATPase_c"/>
    <property type="match status" value="1"/>
</dbReference>
<sequence>MTNPAPVRRERSLRTRIVLLWVFGLAVGLALGGTTLLGSLGIALNRTAEAEAAKTVEGVARLLEEDELRNPVPVAGTDVRVQVVDAQSRVRFSSIGADRLVPMLHGDELARATGGASVLIDGVRLGIEGPVLVVAGPADAGDERLTVLVAKSMRDLYQSARFIRNALLVAFPLLVAVLALVAWRVIGATLRPVEQLRRGAEEITGGGRAGRLPVPASRDEIHRLAVTLNDMLSRLDAARARQRAFVADAAHELRSPLASMRVQLEVAQRLPGDTDWPGFVDDLMLDADRLSRLVDDLLLLARADDATEAARRTAPVELGELLTDLAARYPSVAFTPPAEQFWTDGDADALRRAVANLLDNAGRHARSTVALALAREGDHHLITVTDDGPGIPAADRERVFDRFTRLDDARARDAGGSGLGLAIVREVVRLHHGAITLTDAPPPAGSGLRAEIRLPAGD</sequence>
<feature type="transmembrane region" description="Helical" evidence="11">
    <location>
        <begin position="20"/>
        <end position="44"/>
    </location>
</feature>
<evidence type="ECO:0000256" key="8">
    <source>
        <dbReference type="ARBA" id="ARBA00022989"/>
    </source>
</evidence>
<keyword evidence="10 11" id="KW-0472">Membrane</keyword>
<dbReference type="InterPro" id="IPR003661">
    <property type="entry name" value="HisK_dim/P_dom"/>
</dbReference>
<evidence type="ECO:0000256" key="11">
    <source>
        <dbReference type="SAM" id="Phobius"/>
    </source>
</evidence>
<dbReference type="InterPro" id="IPR036890">
    <property type="entry name" value="HATPase_C_sf"/>
</dbReference>
<evidence type="ECO:0000259" key="13">
    <source>
        <dbReference type="PROSITE" id="PS50885"/>
    </source>
</evidence>
<dbReference type="Proteomes" id="UP001183643">
    <property type="component" value="Unassembled WGS sequence"/>
</dbReference>
<dbReference type="EMBL" id="JAVDYB010000001">
    <property type="protein sequence ID" value="MDR7273764.1"/>
    <property type="molecule type" value="Genomic_DNA"/>
</dbReference>
<dbReference type="InterPro" id="IPR005467">
    <property type="entry name" value="His_kinase_dom"/>
</dbReference>
<accession>A0AAE4C8G2</accession>
<keyword evidence="9" id="KW-0902">Two-component regulatory system</keyword>
<evidence type="ECO:0000256" key="2">
    <source>
        <dbReference type="ARBA" id="ARBA00004236"/>
    </source>
</evidence>
<dbReference type="SUPFAM" id="SSF47384">
    <property type="entry name" value="Homodimeric domain of signal transducing histidine kinase"/>
    <property type="match status" value="1"/>
</dbReference>
<dbReference type="EC" id="2.7.13.3" evidence="3"/>
<dbReference type="Pfam" id="PF00672">
    <property type="entry name" value="HAMP"/>
    <property type="match status" value="1"/>
</dbReference>
<comment type="subcellular location">
    <subcellularLocation>
        <location evidence="2">Cell membrane</location>
    </subcellularLocation>
</comment>
<dbReference type="PROSITE" id="PS50885">
    <property type="entry name" value="HAMP"/>
    <property type="match status" value="1"/>
</dbReference>
<evidence type="ECO:0000313" key="14">
    <source>
        <dbReference type="EMBL" id="MDR7273764.1"/>
    </source>
</evidence>
<keyword evidence="15" id="KW-1185">Reference proteome</keyword>